<dbReference type="PROSITE" id="PS51257">
    <property type="entry name" value="PROKAR_LIPOPROTEIN"/>
    <property type="match status" value="1"/>
</dbReference>
<dbReference type="AlphaFoldDB" id="A0A6G3WLK2"/>
<proteinExistence type="predicted"/>
<reference evidence="2" key="1">
    <citation type="submission" date="2020-01" db="EMBL/GenBank/DDBJ databases">
        <title>Insect and environment-associated Actinomycetes.</title>
        <authorList>
            <person name="Currrie C."/>
            <person name="Chevrette M."/>
            <person name="Carlson C."/>
            <person name="Stubbendieck R."/>
            <person name="Wendt-Pienkowski E."/>
        </authorList>
    </citation>
    <scope>NUCLEOTIDE SEQUENCE</scope>
    <source>
        <strain evidence="2">SID7499</strain>
    </source>
</reference>
<evidence type="ECO:0000313" key="2">
    <source>
        <dbReference type="EMBL" id="NEE06386.1"/>
    </source>
</evidence>
<comment type="caution">
    <text evidence="2">The sequence shown here is derived from an EMBL/GenBank/DDBJ whole genome shotgun (WGS) entry which is preliminary data.</text>
</comment>
<feature type="region of interest" description="Disordered" evidence="1">
    <location>
        <begin position="26"/>
        <end position="57"/>
    </location>
</feature>
<organism evidence="2">
    <name type="scientific">Streptomyces sp. SID7499</name>
    <dbReference type="NCBI Taxonomy" id="2706086"/>
    <lineage>
        <taxon>Bacteria</taxon>
        <taxon>Bacillati</taxon>
        <taxon>Actinomycetota</taxon>
        <taxon>Actinomycetes</taxon>
        <taxon>Kitasatosporales</taxon>
        <taxon>Streptomycetaceae</taxon>
        <taxon>Streptomyces</taxon>
    </lineage>
</organism>
<protein>
    <submittedName>
        <fullName evidence="2">Uncharacterized protein</fullName>
    </submittedName>
</protein>
<accession>A0A6G3WLK2</accession>
<evidence type="ECO:0000256" key="1">
    <source>
        <dbReference type="SAM" id="MobiDB-lite"/>
    </source>
</evidence>
<name>A0A6G3WLK2_9ACTN</name>
<gene>
    <name evidence="2" type="ORF">G3M58_08035</name>
</gene>
<dbReference type="EMBL" id="JAAGMN010000835">
    <property type="protein sequence ID" value="NEE06386.1"/>
    <property type="molecule type" value="Genomic_DNA"/>
</dbReference>
<feature type="compositionally biased region" description="Low complexity" evidence="1">
    <location>
        <begin position="36"/>
        <end position="57"/>
    </location>
</feature>
<feature type="non-terminal residue" evidence="2">
    <location>
        <position position="57"/>
    </location>
</feature>
<sequence>MNATRRHSARGWLTAVALGALVLTGCGQEPSNRLEPAGAAGPAPSSTTGDTTDTAGT</sequence>